<evidence type="ECO:0000256" key="6">
    <source>
        <dbReference type="HAMAP-Rule" id="MF_03135"/>
    </source>
</evidence>
<evidence type="ECO:0000256" key="4">
    <source>
        <dbReference type="ARBA" id="ARBA00022946"/>
    </source>
</evidence>
<keyword evidence="5 6" id="KW-0496">Mitochondrion</keyword>
<dbReference type="SUPFAM" id="SSF46934">
    <property type="entry name" value="UBA-like"/>
    <property type="match status" value="1"/>
</dbReference>
<accession>A0AAD3TYW9</accession>
<dbReference type="GO" id="GO:0003746">
    <property type="term" value="F:translation elongation factor activity"/>
    <property type="evidence" value="ECO:0007669"/>
    <property type="project" value="UniProtKB-UniRule"/>
</dbReference>
<feature type="domain" description="Translation elongation factor EFTs/EF1B dimerisation" evidence="7">
    <location>
        <begin position="98"/>
        <end position="284"/>
    </location>
</feature>
<comment type="subcellular location">
    <subcellularLocation>
        <location evidence="6">Mitochondrion</location>
    </subcellularLocation>
</comment>
<dbReference type="HAMAP" id="MF_00050">
    <property type="entry name" value="EF_Ts"/>
    <property type="match status" value="1"/>
</dbReference>
<proteinExistence type="inferred from homology"/>
<reference evidence="8" key="2">
    <citation type="submission" date="2023-06" db="EMBL/GenBank/DDBJ databases">
        <authorList>
            <person name="Kobayashi Y."/>
            <person name="Kayamori A."/>
            <person name="Aoki K."/>
            <person name="Shiwa Y."/>
            <person name="Fujita N."/>
            <person name="Sugita T."/>
            <person name="Iwasaki W."/>
            <person name="Tanaka N."/>
            <person name="Takashima M."/>
        </authorList>
    </citation>
    <scope>NUCLEOTIDE SEQUENCE</scope>
    <source>
        <strain evidence="8">HIS016</strain>
    </source>
</reference>
<dbReference type="GO" id="GO:0070125">
    <property type="term" value="P:mitochondrial translational elongation"/>
    <property type="evidence" value="ECO:0007669"/>
    <property type="project" value="TreeGrafter"/>
</dbReference>
<dbReference type="EMBL" id="BTCM01000007">
    <property type="protein sequence ID" value="GMK59005.1"/>
    <property type="molecule type" value="Genomic_DNA"/>
</dbReference>
<dbReference type="Gene3D" id="1.10.8.10">
    <property type="entry name" value="DNA helicase RuvA subunit, C-terminal domain"/>
    <property type="match status" value="1"/>
</dbReference>
<protein>
    <recommendedName>
        <fullName evidence="6">Elongation factor Ts, mitochondrial</fullName>
        <shortName evidence="6">EF-Ts</shortName>
        <shortName evidence="6">EF-TsMt</shortName>
    </recommendedName>
</protein>
<comment type="function">
    <text evidence="6">Associates with the EF-Tu.GDP complex and induces the exchange of GDP to GTP. It remains bound to the aminoacyl-tRNA.EF-Tu.GTP complex up to the GTP hydrolysis stage on the ribosome.</text>
</comment>
<reference evidence="8" key="1">
    <citation type="journal article" date="2023" name="BMC Genomics">
        <title>Chromosome-level genome assemblies of Cutaneotrichosporon spp. (Trichosporonales, Basidiomycota) reveal imbalanced evolution between nucleotide sequences and chromosome synteny.</title>
        <authorList>
            <person name="Kobayashi Y."/>
            <person name="Kayamori A."/>
            <person name="Aoki K."/>
            <person name="Shiwa Y."/>
            <person name="Matsutani M."/>
            <person name="Fujita N."/>
            <person name="Sugita T."/>
            <person name="Iwasaki W."/>
            <person name="Tanaka N."/>
            <person name="Takashima M."/>
        </authorList>
    </citation>
    <scope>NUCLEOTIDE SEQUENCE</scope>
    <source>
        <strain evidence="8">HIS016</strain>
    </source>
</reference>
<dbReference type="SUPFAM" id="SSF54713">
    <property type="entry name" value="Elongation factor Ts (EF-Ts), dimerisation domain"/>
    <property type="match status" value="1"/>
</dbReference>
<evidence type="ECO:0000313" key="9">
    <source>
        <dbReference type="Proteomes" id="UP001222932"/>
    </source>
</evidence>
<keyword evidence="3 6" id="KW-0648">Protein biosynthesis</keyword>
<comment type="caution">
    <text evidence="8">The sequence shown here is derived from an EMBL/GenBank/DDBJ whole genome shotgun (WGS) entry which is preliminary data.</text>
</comment>
<name>A0AAD3TYW9_9TREE</name>
<keyword evidence="9" id="KW-1185">Reference proteome</keyword>
<dbReference type="Proteomes" id="UP001222932">
    <property type="component" value="Unassembled WGS sequence"/>
</dbReference>
<keyword evidence="2 6" id="KW-0251">Elongation factor</keyword>
<evidence type="ECO:0000256" key="2">
    <source>
        <dbReference type="ARBA" id="ARBA00022768"/>
    </source>
</evidence>
<dbReference type="AlphaFoldDB" id="A0AAD3TYW9"/>
<evidence type="ECO:0000313" key="8">
    <source>
        <dbReference type="EMBL" id="GMK59005.1"/>
    </source>
</evidence>
<dbReference type="InterPro" id="IPR014039">
    <property type="entry name" value="Transl_elong_EFTs/EF1B_dimer"/>
</dbReference>
<organism evidence="8 9">
    <name type="scientific">Cutaneotrichosporon spelunceum</name>
    <dbReference type="NCBI Taxonomy" id="1672016"/>
    <lineage>
        <taxon>Eukaryota</taxon>
        <taxon>Fungi</taxon>
        <taxon>Dikarya</taxon>
        <taxon>Basidiomycota</taxon>
        <taxon>Agaricomycotina</taxon>
        <taxon>Tremellomycetes</taxon>
        <taxon>Trichosporonales</taxon>
        <taxon>Trichosporonaceae</taxon>
        <taxon>Cutaneotrichosporon</taxon>
    </lineage>
</organism>
<gene>
    <name evidence="6 8" type="primary">TSF1</name>
    <name evidence="8" type="ORF">CspeluHIS016_0700200</name>
</gene>
<dbReference type="PANTHER" id="PTHR11741:SF0">
    <property type="entry name" value="ELONGATION FACTOR TS, MITOCHONDRIAL"/>
    <property type="match status" value="1"/>
</dbReference>
<dbReference type="InterPro" id="IPR036402">
    <property type="entry name" value="EF-Ts_dimer_sf"/>
</dbReference>
<comment type="similarity">
    <text evidence="1 6">Belongs to the EF-Ts family.</text>
</comment>
<dbReference type="Pfam" id="PF00889">
    <property type="entry name" value="EF_TS"/>
    <property type="match status" value="1"/>
</dbReference>
<sequence>MLVLARARLGLRAAPLARGYSSPAPAKVPIALIAELRKAHPVPLAQAREALEKSGHDVSAAIAYLTSSSAGANKAAKVAGRATTEGAIAVSLLDNRRAAMVHLACETDFVARNDVFRALARSIAETAAFLDPPPEGADVEGTQARTGTEGVDPIREFAVDQLTAAPVISLGDKRTGDTDAVQTVAQALLGGVSATGENLVLRRAVTFAAPFPATEHRLVPGAYTHGGDESSGKIGGLVILDVAAQGGADGALNALLAKNGLEDELNALARNLARQVVGFPTKALRPEPGVADDEALLAQPFMMAGSDQPVAQAVADWARDRGLTVEVVGMRRWCTDDL</sequence>
<dbReference type="GO" id="GO:0005739">
    <property type="term" value="C:mitochondrion"/>
    <property type="evidence" value="ECO:0007669"/>
    <property type="project" value="UniProtKB-SubCell"/>
</dbReference>
<evidence type="ECO:0000256" key="5">
    <source>
        <dbReference type="ARBA" id="ARBA00023128"/>
    </source>
</evidence>
<dbReference type="Gene3D" id="3.30.479.20">
    <property type="entry name" value="Elongation factor Ts, dimerisation domain"/>
    <property type="match status" value="2"/>
</dbReference>
<keyword evidence="4" id="KW-0809">Transit peptide</keyword>
<evidence type="ECO:0000256" key="3">
    <source>
        <dbReference type="ARBA" id="ARBA00022917"/>
    </source>
</evidence>
<dbReference type="PANTHER" id="PTHR11741">
    <property type="entry name" value="ELONGATION FACTOR TS"/>
    <property type="match status" value="1"/>
</dbReference>
<evidence type="ECO:0000256" key="1">
    <source>
        <dbReference type="ARBA" id="ARBA00005532"/>
    </source>
</evidence>
<dbReference type="InterPro" id="IPR009060">
    <property type="entry name" value="UBA-like_sf"/>
</dbReference>
<dbReference type="InterPro" id="IPR001816">
    <property type="entry name" value="Transl_elong_EFTs/EF1B"/>
</dbReference>
<evidence type="ECO:0000259" key="7">
    <source>
        <dbReference type="Pfam" id="PF00889"/>
    </source>
</evidence>